<reference evidence="16 17" key="1">
    <citation type="submission" date="2015-12" db="EMBL/GenBank/DDBJ databases">
        <title>Dictyostelia acquired genes for synthesis and detection of signals that induce cell-type specialization by lateral gene transfer from prokaryotes.</title>
        <authorList>
            <person name="Gloeckner G."/>
            <person name="Schaap P."/>
        </authorList>
    </citation>
    <scope>NUCLEOTIDE SEQUENCE [LARGE SCALE GENOMIC DNA]</scope>
    <source>
        <strain evidence="16 17">TK</strain>
    </source>
</reference>
<feature type="domain" description="Helicase ATP-binding" evidence="14">
    <location>
        <begin position="459"/>
        <end position="635"/>
    </location>
</feature>
<dbReference type="SMART" id="SM00487">
    <property type="entry name" value="DEXDc"/>
    <property type="match status" value="1"/>
</dbReference>
<feature type="compositionally biased region" description="Polar residues" evidence="12">
    <location>
        <begin position="79"/>
        <end position="89"/>
    </location>
</feature>
<organism evidence="16 17">
    <name type="scientific">Tieghemostelium lacteum</name>
    <name type="common">Slime mold</name>
    <name type="synonym">Dictyostelium lacteum</name>
    <dbReference type="NCBI Taxonomy" id="361077"/>
    <lineage>
        <taxon>Eukaryota</taxon>
        <taxon>Amoebozoa</taxon>
        <taxon>Evosea</taxon>
        <taxon>Eumycetozoa</taxon>
        <taxon>Dictyostelia</taxon>
        <taxon>Dictyosteliales</taxon>
        <taxon>Raperosteliaceae</taxon>
        <taxon>Tieghemostelium</taxon>
    </lineage>
</organism>
<dbReference type="STRING" id="361077.A0A152A3C8"/>
<dbReference type="InterPro" id="IPR002121">
    <property type="entry name" value="HRDC_dom"/>
</dbReference>
<dbReference type="Gene3D" id="1.10.150.80">
    <property type="entry name" value="HRDC domain"/>
    <property type="match status" value="1"/>
</dbReference>
<dbReference type="GO" id="GO:0000724">
    <property type="term" value="P:double-strand break repair via homologous recombination"/>
    <property type="evidence" value="ECO:0007669"/>
    <property type="project" value="TreeGrafter"/>
</dbReference>
<dbReference type="InterPro" id="IPR011545">
    <property type="entry name" value="DEAD/DEAH_box_helicase_dom"/>
</dbReference>
<feature type="compositionally biased region" description="Low complexity" evidence="12">
    <location>
        <begin position="273"/>
        <end position="296"/>
    </location>
</feature>
<dbReference type="NCBIfam" id="TIGR00614">
    <property type="entry name" value="recQ_fam"/>
    <property type="match status" value="1"/>
</dbReference>
<evidence type="ECO:0000256" key="8">
    <source>
        <dbReference type="ARBA" id="ARBA00023235"/>
    </source>
</evidence>
<dbReference type="EC" id="5.6.2.4" evidence="11"/>
<dbReference type="OrthoDB" id="10261556at2759"/>
<dbReference type="InterPro" id="IPR004589">
    <property type="entry name" value="DNA_helicase_ATP-dep_RecQ"/>
</dbReference>
<feature type="compositionally biased region" description="Low complexity" evidence="12">
    <location>
        <begin position="67"/>
        <end position="78"/>
    </location>
</feature>
<dbReference type="InterPro" id="IPR032284">
    <property type="entry name" value="RecQ_Zn-bd"/>
</dbReference>
<dbReference type="AlphaFoldDB" id="A0A152A3C8"/>
<evidence type="ECO:0000256" key="9">
    <source>
        <dbReference type="ARBA" id="ARBA00023242"/>
    </source>
</evidence>
<dbReference type="Pfam" id="PF16124">
    <property type="entry name" value="RecQ_Zn_bind"/>
    <property type="match status" value="1"/>
</dbReference>
<keyword evidence="3" id="KW-0547">Nucleotide-binding</keyword>
<feature type="compositionally biased region" description="Acidic residues" evidence="12">
    <location>
        <begin position="1114"/>
        <end position="1128"/>
    </location>
</feature>
<protein>
    <recommendedName>
        <fullName evidence="11">DNA 3'-5' helicase</fullName>
        <ecNumber evidence="11">5.6.2.4</ecNumber>
    </recommendedName>
</protein>
<evidence type="ECO:0000256" key="1">
    <source>
        <dbReference type="ARBA" id="ARBA00004123"/>
    </source>
</evidence>
<dbReference type="GO" id="GO:0005694">
    <property type="term" value="C:chromosome"/>
    <property type="evidence" value="ECO:0007669"/>
    <property type="project" value="TreeGrafter"/>
</dbReference>
<dbReference type="GO" id="GO:0005524">
    <property type="term" value="F:ATP binding"/>
    <property type="evidence" value="ECO:0007669"/>
    <property type="project" value="UniProtKB-KW"/>
</dbReference>
<evidence type="ECO:0000256" key="3">
    <source>
        <dbReference type="ARBA" id="ARBA00022741"/>
    </source>
</evidence>
<evidence type="ECO:0000256" key="2">
    <source>
        <dbReference type="ARBA" id="ARBA00005446"/>
    </source>
</evidence>
<feature type="domain" description="Helicase C-terminal" evidence="15">
    <location>
        <begin position="657"/>
        <end position="811"/>
    </location>
</feature>
<evidence type="ECO:0000256" key="10">
    <source>
        <dbReference type="ARBA" id="ARBA00034617"/>
    </source>
</evidence>
<evidence type="ECO:0000256" key="12">
    <source>
        <dbReference type="SAM" id="MobiDB-lite"/>
    </source>
</evidence>
<dbReference type="PROSITE" id="PS51192">
    <property type="entry name" value="HELICASE_ATP_BIND_1"/>
    <property type="match status" value="1"/>
</dbReference>
<dbReference type="GO" id="GO:0005634">
    <property type="term" value="C:nucleus"/>
    <property type="evidence" value="ECO:0007669"/>
    <property type="project" value="UniProtKB-SubCell"/>
</dbReference>
<dbReference type="Pfam" id="PF00570">
    <property type="entry name" value="HRDC"/>
    <property type="match status" value="1"/>
</dbReference>
<feature type="compositionally biased region" description="Low complexity" evidence="12">
    <location>
        <begin position="251"/>
        <end position="261"/>
    </location>
</feature>
<dbReference type="Gene3D" id="1.10.10.10">
    <property type="entry name" value="Winged helix-like DNA-binding domain superfamily/Winged helix DNA-binding domain"/>
    <property type="match status" value="1"/>
</dbReference>
<dbReference type="SMART" id="SM00490">
    <property type="entry name" value="HELICc"/>
    <property type="match status" value="1"/>
</dbReference>
<keyword evidence="7" id="KW-0238">DNA-binding</keyword>
<evidence type="ECO:0000256" key="5">
    <source>
        <dbReference type="ARBA" id="ARBA00022806"/>
    </source>
</evidence>
<dbReference type="PROSITE" id="PS50967">
    <property type="entry name" value="HRDC"/>
    <property type="match status" value="1"/>
</dbReference>
<comment type="subcellular location">
    <subcellularLocation>
        <location evidence="1">Nucleus</location>
    </subcellularLocation>
</comment>
<evidence type="ECO:0000313" key="16">
    <source>
        <dbReference type="EMBL" id="KYR00704.1"/>
    </source>
</evidence>
<feature type="compositionally biased region" description="Polar residues" evidence="12">
    <location>
        <begin position="113"/>
        <end position="127"/>
    </location>
</feature>
<keyword evidence="5 16" id="KW-0347">Helicase</keyword>
<feature type="region of interest" description="Disordered" evidence="12">
    <location>
        <begin position="1077"/>
        <end position="1171"/>
    </location>
</feature>
<feature type="compositionally biased region" description="Low complexity" evidence="12">
    <location>
        <begin position="332"/>
        <end position="345"/>
    </location>
</feature>
<dbReference type="CDD" id="cd18794">
    <property type="entry name" value="SF2_C_RecQ"/>
    <property type="match status" value="1"/>
</dbReference>
<feature type="domain" description="HRDC" evidence="13">
    <location>
        <begin position="1000"/>
        <end position="1080"/>
    </location>
</feature>
<keyword evidence="9" id="KW-0539">Nucleus</keyword>
<dbReference type="SMART" id="SM00341">
    <property type="entry name" value="HRDC"/>
    <property type="match status" value="1"/>
</dbReference>
<dbReference type="InterPro" id="IPR010997">
    <property type="entry name" value="HRDC-like_sf"/>
</dbReference>
<comment type="catalytic activity">
    <reaction evidence="10">
        <text>Couples ATP hydrolysis with the unwinding of duplex DNA by translocating in the 3'-5' direction.</text>
        <dbReference type="EC" id="5.6.2.4"/>
    </reaction>
</comment>
<feature type="compositionally biased region" description="Low complexity" evidence="12">
    <location>
        <begin position="135"/>
        <end position="179"/>
    </location>
</feature>
<evidence type="ECO:0000256" key="7">
    <source>
        <dbReference type="ARBA" id="ARBA00023125"/>
    </source>
</evidence>
<comment type="similarity">
    <text evidence="2">Belongs to the helicase family. RecQ subfamily.</text>
</comment>
<proteinExistence type="inferred from homology"/>
<dbReference type="GO" id="GO:0006260">
    <property type="term" value="P:DNA replication"/>
    <property type="evidence" value="ECO:0007669"/>
    <property type="project" value="InterPro"/>
</dbReference>
<evidence type="ECO:0000259" key="14">
    <source>
        <dbReference type="PROSITE" id="PS51192"/>
    </source>
</evidence>
<dbReference type="Gene3D" id="3.40.50.300">
    <property type="entry name" value="P-loop containing nucleotide triphosphate hydrolases"/>
    <property type="match status" value="2"/>
</dbReference>
<feature type="compositionally biased region" description="Polar residues" evidence="12">
    <location>
        <begin position="1133"/>
        <end position="1147"/>
    </location>
</feature>
<dbReference type="SMART" id="SM00956">
    <property type="entry name" value="RQC"/>
    <property type="match status" value="1"/>
</dbReference>
<keyword evidence="4" id="KW-0378">Hydrolase</keyword>
<dbReference type="OMA" id="NPVCFKQ"/>
<accession>A0A152A3C8</accession>
<dbReference type="EMBL" id="LODT01000013">
    <property type="protein sequence ID" value="KYR00704.1"/>
    <property type="molecule type" value="Genomic_DNA"/>
</dbReference>
<dbReference type="InterPro" id="IPR044876">
    <property type="entry name" value="HRDC_dom_sf"/>
</dbReference>
<keyword evidence="17" id="KW-1185">Reference proteome</keyword>
<comment type="caution">
    <text evidence="16">The sequence shown here is derived from an EMBL/GenBank/DDBJ whole genome shotgun (WGS) entry which is preliminary data.</text>
</comment>
<dbReference type="InterPro" id="IPR014001">
    <property type="entry name" value="Helicase_ATP-bd"/>
</dbReference>
<gene>
    <name evidence="16" type="ORF">DLAC_02744</name>
</gene>
<dbReference type="SUPFAM" id="SSF52540">
    <property type="entry name" value="P-loop containing nucleoside triphosphate hydrolases"/>
    <property type="match status" value="2"/>
</dbReference>
<evidence type="ECO:0000256" key="4">
    <source>
        <dbReference type="ARBA" id="ARBA00022801"/>
    </source>
</evidence>
<feature type="region of interest" description="Disordered" evidence="12">
    <location>
        <begin position="239"/>
        <end position="261"/>
    </location>
</feature>
<feature type="compositionally biased region" description="Low complexity" evidence="12">
    <location>
        <begin position="95"/>
        <end position="112"/>
    </location>
</feature>
<dbReference type="InterPro" id="IPR018982">
    <property type="entry name" value="RQC_domain"/>
</dbReference>
<dbReference type="Pfam" id="PF00271">
    <property type="entry name" value="Helicase_C"/>
    <property type="match status" value="1"/>
</dbReference>
<dbReference type="SUPFAM" id="SSF47819">
    <property type="entry name" value="HRDC-like"/>
    <property type="match status" value="1"/>
</dbReference>
<dbReference type="CDD" id="cd17920">
    <property type="entry name" value="DEXHc_RecQ"/>
    <property type="match status" value="1"/>
</dbReference>
<feature type="region of interest" description="Disordered" evidence="12">
    <location>
        <begin position="273"/>
        <end position="351"/>
    </location>
</feature>
<keyword evidence="6" id="KW-0067">ATP-binding</keyword>
<dbReference type="InterPro" id="IPR036388">
    <property type="entry name" value="WH-like_DNA-bd_sf"/>
</dbReference>
<dbReference type="Proteomes" id="UP000076078">
    <property type="component" value="Unassembled WGS sequence"/>
</dbReference>
<dbReference type="PANTHER" id="PTHR13710:SF153">
    <property type="entry name" value="RECQ-LIKE DNA HELICASE BLM"/>
    <property type="match status" value="1"/>
</dbReference>
<sequence>MSTEIENNYKSNLERFQQSKLTPFGLDEIVYNTYKPTKTFQIENNLNHKPYKSIDNLFNISYKLPPTTTSQSNTSSSTYIPASTYTNSKKSPDYNNKTTFSNNKSTSPKNTPMSDNMADNFTLSDNEISPPPQRSNSSNGINSFSSNNNKSSNYISSNPPQYTRSTLSTDSSTTSSSRNSLHEEINSIKIKLFDLDRLKKKLKKEDTQSEEDALRNFREKKATIQEIEQLTSQLQALEKSLESGGSNHQPSSSNFTSNAYSSSTFSTSGNTSFISSNNNSSRNTNSTLSTTKSFNTPNSAPKRFDDDMIFENDGNDKEDIPEPITSNYKSVNGTKSNSTSNTNSYRTHEDSEIITNDVPYIFNDSDESNGGVIDIDQEDLFFEEPKTTTTSTKTSSFSTSTSTSFSTLTKSNSNIQFTPTVTDTSKFGGNNFPWYEQIEICNKTMFGNKSWRLNQKEIINAALDGNDVFVLMPTGGGKSLCYQIPAYCQEGLTIVISPLISLIQDQVQFLQSIDYPAAALSSSVSSDEVSRIYKDLNRHDGPQIKLLYLTPEKVAQSDTIMNIFRTLHSKGRFSRVVIDESHCISSWGHDFRPDYKSLGTLKKNFPDLPIMALTATATERVKSDVIYNLGMKNPVCFKQSFNRPNLSYFVLPKKKETVQNIVTFINKNYPGKSGIIYCFSCYECETVAANLKSLGISAQYYHGKMDTNDRATVQEKWTRDRVKVICATIAFGMGINKPDVRFVIHYTLPKSLEGYYQESGRAGRDGLPSHCLLYYNYADKHKIDDMIQNSAQELGTTMNIRENRESLNKMVSYCENRIDCRRVLQLSHFNENFDKNQCNQTCDNCQCTDTFTNKDVTEEAKNIIYIVNNTENMTVNMIIDVVKGSKNKKIIQKGQDKLKYYGFGKSMDKLDIERIIRELVSRNILKEHIQPTSYKPICYIVLGNKMNQFTSGQMKLVLSFRSSTSANNASKKKSTSSLSDSGSSSIVNMPNIVPIAKNTSLSKEELLSALHDCRAEIADENNIIPYHIATENALNDLADKKPQTLEELRGISTFTKIKIEKYGQQFIDCIKNFLNPSSSKSTKKSSSSSSTKKPSILEDDEDFKMDTTATSTIDLDDNYQFDVEEEDIPTSVMPLTSSHYFNKNSNNNKRKLDDPDENPKPIKQTKSKSTK</sequence>
<dbReference type="GO" id="GO:0003677">
    <property type="term" value="F:DNA binding"/>
    <property type="evidence" value="ECO:0007669"/>
    <property type="project" value="UniProtKB-KW"/>
</dbReference>
<evidence type="ECO:0000256" key="11">
    <source>
        <dbReference type="ARBA" id="ARBA00034808"/>
    </source>
</evidence>
<evidence type="ECO:0000313" key="17">
    <source>
        <dbReference type="Proteomes" id="UP000076078"/>
    </source>
</evidence>
<dbReference type="Pfam" id="PF00270">
    <property type="entry name" value="DEAD"/>
    <property type="match status" value="1"/>
</dbReference>
<dbReference type="PANTHER" id="PTHR13710">
    <property type="entry name" value="DNA HELICASE RECQ FAMILY MEMBER"/>
    <property type="match status" value="1"/>
</dbReference>
<dbReference type="FunCoup" id="A0A152A3C8">
    <property type="interactions" value="71"/>
</dbReference>
<dbReference type="GO" id="GO:0009378">
    <property type="term" value="F:four-way junction helicase activity"/>
    <property type="evidence" value="ECO:0007669"/>
    <property type="project" value="TreeGrafter"/>
</dbReference>
<dbReference type="InterPro" id="IPR001650">
    <property type="entry name" value="Helicase_C-like"/>
</dbReference>
<dbReference type="FunFam" id="3.40.50.300:FF:001975">
    <property type="entry name" value="ATP-dependent DNA helicase"/>
    <property type="match status" value="1"/>
</dbReference>
<dbReference type="GO" id="GO:0043138">
    <property type="term" value="F:3'-5' DNA helicase activity"/>
    <property type="evidence" value="ECO:0007669"/>
    <property type="project" value="UniProtKB-EC"/>
</dbReference>
<dbReference type="PROSITE" id="PS51194">
    <property type="entry name" value="HELICASE_CTER"/>
    <property type="match status" value="1"/>
</dbReference>
<keyword evidence="8" id="KW-0413">Isomerase</keyword>
<dbReference type="GO" id="GO:0016787">
    <property type="term" value="F:hydrolase activity"/>
    <property type="evidence" value="ECO:0007669"/>
    <property type="project" value="UniProtKB-KW"/>
</dbReference>
<name>A0A152A3C8_TIELA</name>
<evidence type="ECO:0000259" key="13">
    <source>
        <dbReference type="PROSITE" id="PS50967"/>
    </source>
</evidence>
<dbReference type="InterPro" id="IPR027417">
    <property type="entry name" value="P-loop_NTPase"/>
</dbReference>
<feature type="compositionally biased region" description="Low complexity" evidence="12">
    <location>
        <begin position="1077"/>
        <end position="1094"/>
    </location>
</feature>
<feature type="region of interest" description="Disordered" evidence="12">
    <location>
        <begin position="67"/>
        <end position="181"/>
    </location>
</feature>
<dbReference type="Pfam" id="PF09382">
    <property type="entry name" value="RQC"/>
    <property type="match status" value="1"/>
</dbReference>
<evidence type="ECO:0000256" key="6">
    <source>
        <dbReference type="ARBA" id="ARBA00022840"/>
    </source>
</evidence>
<dbReference type="InParanoid" id="A0A152A3C8"/>
<feature type="compositionally biased region" description="Basic and acidic residues" evidence="12">
    <location>
        <begin position="1150"/>
        <end position="1160"/>
    </location>
</feature>
<dbReference type="FunFam" id="3.40.50.300:FF:000296">
    <property type="entry name" value="ATP-dependent DNA helicase RecQ"/>
    <property type="match status" value="1"/>
</dbReference>
<evidence type="ECO:0000259" key="15">
    <source>
        <dbReference type="PROSITE" id="PS51194"/>
    </source>
</evidence>
<dbReference type="GO" id="GO:0005737">
    <property type="term" value="C:cytoplasm"/>
    <property type="evidence" value="ECO:0007669"/>
    <property type="project" value="TreeGrafter"/>
</dbReference>